<sequence>IKHLIIGKDGIFSTPAVSTIIRKYKAIGGIVLTASHNPGGPNADFGIKLNCANGGPAPDNITERIFEFTKTLKSYNIITGIHVDIGKIQSHHVQINTQTCVIDVIDSVDDYVTLMKEIFDFPSIKKLLCGESGSNKFRILVDCLNG</sequence>
<comment type="catalytic activity">
    <reaction evidence="1">
        <text>alpha-D-glucose 1-phosphate = alpha-D-glucose 6-phosphate</text>
        <dbReference type="Rhea" id="RHEA:23536"/>
        <dbReference type="ChEBI" id="CHEBI:58225"/>
        <dbReference type="ChEBI" id="CHEBI:58601"/>
        <dbReference type="EC" id="5.4.2.2"/>
    </reaction>
</comment>
<gene>
    <name evidence="8" type="ORF">KQX54_000230</name>
</gene>
<keyword evidence="6" id="KW-0413">Isomerase</keyword>
<evidence type="ECO:0000256" key="5">
    <source>
        <dbReference type="ARBA" id="ARBA00022842"/>
    </source>
</evidence>
<proteinExistence type="inferred from homology"/>
<dbReference type="PANTHER" id="PTHR22573:SF2">
    <property type="entry name" value="PHOSPHOGLUCOMUTASE"/>
    <property type="match status" value="1"/>
</dbReference>
<evidence type="ECO:0000313" key="9">
    <source>
        <dbReference type="Proteomes" id="UP000826195"/>
    </source>
</evidence>
<feature type="domain" description="Alpha-D-phosphohexomutase alpha/beta/alpha" evidence="7">
    <location>
        <begin position="7"/>
        <end position="74"/>
    </location>
</feature>
<evidence type="ECO:0000256" key="2">
    <source>
        <dbReference type="ARBA" id="ARBA00010231"/>
    </source>
</evidence>
<evidence type="ECO:0000313" key="8">
    <source>
        <dbReference type="EMBL" id="KAH0558863.1"/>
    </source>
</evidence>
<name>A0AAV7IEB8_COTGL</name>
<dbReference type="PROSITE" id="PS00710">
    <property type="entry name" value="PGM_PMM"/>
    <property type="match status" value="1"/>
</dbReference>
<feature type="non-terminal residue" evidence="8">
    <location>
        <position position="146"/>
    </location>
</feature>
<evidence type="ECO:0000259" key="7">
    <source>
        <dbReference type="Pfam" id="PF02878"/>
    </source>
</evidence>
<feature type="non-terminal residue" evidence="8">
    <location>
        <position position="1"/>
    </location>
</feature>
<evidence type="ECO:0000256" key="1">
    <source>
        <dbReference type="ARBA" id="ARBA00000443"/>
    </source>
</evidence>
<dbReference type="Proteomes" id="UP000826195">
    <property type="component" value="Unassembled WGS sequence"/>
</dbReference>
<dbReference type="GO" id="GO:0005829">
    <property type="term" value="C:cytosol"/>
    <property type="evidence" value="ECO:0007669"/>
    <property type="project" value="TreeGrafter"/>
</dbReference>
<dbReference type="GO" id="GO:0005975">
    <property type="term" value="P:carbohydrate metabolic process"/>
    <property type="evidence" value="ECO:0007669"/>
    <property type="project" value="InterPro"/>
</dbReference>
<reference evidence="8 9" key="1">
    <citation type="journal article" date="2021" name="J. Hered.">
        <title>A chromosome-level genome assembly of the parasitoid wasp, Cotesia glomerata (Hymenoptera: Braconidae).</title>
        <authorList>
            <person name="Pinto B.J."/>
            <person name="Weis J.J."/>
            <person name="Gamble T."/>
            <person name="Ode P.J."/>
            <person name="Paul R."/>
            <person name="Zaspel J.M."/>
        </authorList>
    </citation>
    <scope>NUCLEOTIDE SEQUENCE [LARGE SCALE GENOMIC DNA]</scope>
    <source>
        <strain evidence="8">CgM1</strain>
    </source>
</reference>
<keyword evidence="9" id="KW-1185">Reference proteome</keyword>
<dbReference type="PRINTS" id="PR00509">
    <property type="entry name" value="PGMPMM"/>
</dbReference>
<dbReference type="AlphaFoldDB" id="A0AAV7IEB8"/>
<dbReference type="InterPro" id="IPR005841">
    <property type="entry name" value="Alpha-D-phosphohexomutase_SF"/>
</dbReference>
<dbReference type="FunFam" id="3.40.120.10:FF:000031">
    <property type="entry name" value="Phosphoglucomutase-like 5"/>
    <property type="match status" value="1"/>
</dbReference>
<dbReference type="InterPro" id="IPR005844">
    <property type="entry name" value="A-D-PHexomutase_a/b/a-I"/>
</dbReference>
<organism evidence="8 9">
    <name type="scientific">Cotesia glomerata</name>
    <name type="common">Lepidopteran parasitic wasp</name>
    <name type="synonym">Apanteles glomeratus</name>
    <dbReference type="NCBI Taxonomy" id="32391"/>
    <lineage>
        <taxon>Eukaryota</taxon>
        <taxon>Metazoa</taxon>
        <taxon>Ecdysozoa</taxon>
        <taxon>Arthropoda</taxon>
        <taxon>Hexapoda</taxon>
        <taxon>Insecta</taxon>
        <taxon>Pterygota</taxon>
        <taxon>Neoptera</taxon>
        <taxon>Endopterygota</taxon>
        <taxon>Hymenoptera</taxon>
        <taxon>Apocrita</taxon>
        <taxon>Ichneumonoidea</taxon>
        <taxon>Braconidae</taxon>
        <taxon>Microgastrinae</taxon>
        <taxon>Cotesia</taxon>
    </lineage>
</organism>
<dbReference type="EMBL" id="JAHXZJ010000444">
    <property type="protein sequence ID" value="KAH0558863.1"/>
    <property type="molecule type" value="Genomic_DNA"/>
</dbReference>
<evidence type="ECO:0000256" key="6">
    <source>
        <dbReference type="ARBA" id="ARBA00023235"/>
    </source>
</evidence>
<dbReference type="InterPro" id="IPR045244">
    <property type="entry name" value="PGM"/>
</dbReference>
<dbReference type="InterPro" id="IPR016066">
    <property type="entry name" value="A-D-PHexomutase_CS"/>
</dbReference>
<dbReference type="InterPro" id="IPR016055">
    <property type="entry name" value="A-D-PHexomutase_a/b/a-I/II/III"/>
</dbReference>
<dbReference type="Gene3D" id="3.40.120.10">
    <property type="entry name" value="Alpha-D-Glucose-1,6-Bisphosphate, subunit A, domain 3"/>
    <property type="match status" value="1"/>
</dbReference>
<keyword evidence="4" id="KW-0479">Metal-binding</keyword>
<evidence type="ECO:0000256" key="4">
    <source>
        <dbReference type="ARBA" id="ARBA00022723"/>
    </source>
</evidence>
<dbReference type="PANTHER" id="PTHR22573">
    <property type="entry name" value="PHOSPHOHEXOMUTASE FAMILY MEMBER"/>
    <property type="match status" value="1"/>
</dbReference>
<dbReference type="Pfam" id="PF02878">
    <property type="entry name" value="PGM_PMM_I"/>
    <property type="match status" value="1"/>
</dbReference>
<keyword evidence="5" id="KW-0460">Magnesium</keyword>
<accession>A0AAV7IEB8</accession>
<evidence type="ECO:0000256" key="3">
    <source>
        <dbReference type="ARBA" id="ARBA00012728"/>
    </source>
</evidence>
<comment type="similarity">
    <text evidence="2">Belongs to the phosphohexose mutase family.</text>
</comment>
<dbReference type="EC" id="5.4.2.2" evidence="3"/>
<comment type="caution">
    <text evidence="8">The sequence shown here is derived from an EMBL/GenBank/DDBJ whole genome shotgun (WGS) entry which is preliminary data.</text>
</comment>
<dbReference type="GO" id="GO:0004614">
    <property type="term" value="F:phosphoglucomutase activity"/>
    <property type="evidence" value="ECO:0007669"/>
    <property type="project" value="UniProtKB-EC"/>
</dbReference>
<protein>
    <recommendedName>
        <fullName evidence="3">phosphoglucomutase (alpha-D-glucose-1,6-bisphosphate-dependent)</fullName>
        <ecNumber evidence="3">5.4.2.2</ecNumber>
    </recommendedName>
</protein>
<dbReference type="GO" id="GO:0000287">
    <property type="term" value="F:magnesium ion binding"/>
    <property type="evidence" value="ECO:0007669"/>
    <property type="project" value="InterPro"/>
</dbReference>
<dbReference type="SUPFAM" id="SSF53738">
    <property type="entry name" value="Phosphoglucomutase, first 3 domains"/>
    <property type="match status" value="1"/>
</dbReference>